<dbReference type="CDD" id="cd07804">
    <property type="entry name" value="ASKHA_NBD_FGGY_RrXK-like"/>
    <property type="match status" value="1"/>
</dbReference>
<dbReference type="GO" id="GO:0005975">
    <property type="term" value="P:carbohydrate metabolic process"/>
    <property type="evidence" value="ECO:0007669"/>
    <property type="project" value="InterPro"/>
</dbReference>
<evidence type="ECO:0000256" key="2">
    <source>
        <dbReference type="ARBA" id="ARBA00022777"/>
    </source>
</evidence>
<dbReference type="Pfam" id="PF02782">
    <property type="entry name" value="FGGY_C"/>
    <property type="match status" value="1"/>
</dbReference>
<dbReference type="InterPro" id="IPR050406">
    <property type="entry name" value="FGGY_Carb_Kinase"/>
</dbReference>
<dbReference type="Proteomes" id="UP000273828">
    <property type="component" value="Unassembled WGS sequence"/>
</dbReference>
<protein>
    <recommendedName>
        <fullName evidence="8">Sugar kinase</fullName>
    </recommendedName>
</protein>
<dbReference type="Gene3D" id="3.30.420.40">
    <property type="match status" value="2"/>
</dbReference>
<evidence type="ECO:0000256" key="3">
    <source>
        <dbReference type="RuleBase" id="RU003733"/>
    </source>
</evidence>
<dbReference type="GO" id="GO:0016301">
    <property type="term" value="F:kinase activity"/>
    <property type="evidence" value="ECO:0007669"/>
    <property type="project" value="UniProtKB-KW"/>
</dbReference>
<evidence type="ECO:0000259" key="5">
    <source>
        <dbReference type="Pfam" id="PF02782"/>
    </source>
</evidence>
<dbReference type="PANTHER" id="PTHR43095">
    <property type="entry name" value="SUGAR KINASE"/>
    <property type="match status" value="1"/>
</dbReference>
<evidence type="ECO:0000313" key="7">
    <source>
        <dbReference type="Proteomes" id="UP000273828"/>
    </source>
</evidence>
<evidence type="ECO:0008006" key="8">
    <source>
        <dbReference type="Google" id="ProtNLM"/>
    </source>
</evidence>
<gene>
    <name evidence="6" type="ORF">EA462_16450</name>
</gene>
<dbReference type="InterPro" id="IPR018483">
    <property type="entry name" value="Carb_kinase_FGGY_CS"/>
</dbReference>
<evidence type="ECO:0000259" key="4">
    <source>
        <dbReference type="Pfam" id="PF00370"/>
    </source>
</evidence>
<comment type="similarity">
    <text evidence="3">Belongs to the FGGY kinase family.</text>
</comment>
<name>A0A3N6NZ12_9EURY</name>
<dbReference type="PIRSF" id="PIRSF000538">
    <property type="entry name" value="GlpK"/>
    <property type="match status" value="1"/>
</dbReference>
<evidence type="ECO:0000256" key="1">
    <source>
        <dbReference type="ARBA" id="ARBA00022679"/>
    </source>
</evidence>
<keyword evidence="2 3" id="KW-0418">Kinase</keyword>
<dbReference type="Pfam" id="PF00370">
    <property type="entry name" value="FGGY_N"/>
    <property type="match status" value="1"/>
</dbReference>
<accession>A0A3N6NZ12</accession>
<dbReference type="AlphaFoldDB" id="A0A3N6NZ12"/>
<dbReference type="RefSeq" id="WP_124179621.1">
    <property type="nucleotide sequence ID" value="NZ_REFY01000007.1"/>
</dbReference>
<dbReference type="InterPro" id="IPR000577">
    <property type="entry name" value="Carb_kinase_FGGY"/>
</dbReference>
<keyword evidence="1 3" id="KW-0808">Transferase</keyword>
<keyword evidence="7" id="KW-1185">Reference proteome</keyword>
<proteinExistence type="inferred from homology"/>
<dbReference type="EMBL" id="REFY01000007">
    <property type="protein sequence ID" value="RQG86726.1"/>
    <property type="molecule type" value="Genomic_DNA"/>
</dbReference>
<dbReference type="InterPro" id="IPR018485">
    <property type="entry name" value="FGGY_C"/>
</dbReference>
<dbReference type="SUPFAM" id="SSF53067">
    <property type="entry name" value="Actin-like ATPase domain"/>
    <property type="match status" value="2"/>
</dbReference>
<organism evidence="6 7">
    <name type="scientific">Natrarchaeobius halalkaliphilus</name>
    <dbReference type="NCBI Taxonomy" id="1679091"/>
    <lineage>
        <taxon>Archaea</taxon>
        <taxon>Methanobacteriati</taxon>
        <taxon>Methanobacteriota</taxon>
        <taxon>Stenosarchaea group</taxon>
        <taxon>Halobacteria</taxon>
        <taxon>Halobacteriales</taxon>
        <taxon>Natrialbaceae</taxon>
        <taxon>Natrarchaeobius</taxon>
    </lineage>
</organism>
<sequence>MGNQYLLGIDVGTSGSTGVIVDRKLNTVVSESTEHDVLTPNPGWVEHDADEMWWADVVHLSSRLLERSGLDPADIAGVGISALHAAMVPVDRSGDPLRPAILYGVDTRTTDEIELLNERIGTERIYGVCGNALTFQSVGPKILWYKRNEPERFEQTDQILDATGYIVSRLTGTYTMDNAIAGYFHPLFDPTALEWNDEMIDALGITKDLLPETQWSTEIAGHVTPDAAAATGLTAGTPVIVGTGDAIASLVSVGAVDDGDSIFMYGTTGVIFTTLDEERRPEGLWSFPHCLEGKYTAAGGMATSGAIVNWFKDEFAFEERQLEDDTRSAYELLDEQAAAIDPGSDGLLLLPYFSGERTPITDESARGTITGLTLSHTKGHVYRAILEGVGYGFRHHLEAMREEGVPVDRVRAIGGGAQSPLWREIVSDITGTTQEYVAKSEGAPLGGAYLAGIGTQTIGSVEDLRGEVTVSNKTEPDPEANETYDDYYAVYRNLYPSMKNSMHQLATLSSEQ</sequence>
<dbReference type="InterPro" id="IPR018484">
    <property type="entry name" value="FGGY_N"/>
</dbReference>
<dbReference type="PROSITE" id="PS00445">
    <property type="entry name" value="FGGY_KINASES_2"/>
    <property type="match status" value="1"/>
</dbReference>
<feature type="domain" description="Carbohydrate kinase FGGY C-terminal" evidence="5">
    <location>
        <begin position="264"/>
        <end position="453"/>
    </location>
</feature>
<feature type="domain" description="Carbohydrate kinase FGGY N-terminal" evidence="4">
    <location>
        <begin position="5"/>
        <end position="251"/>
    </location>
</feature>
<reference evidence="6 7" key="1">
    <citation type="submission" date="2018-10" db="EMBL/GenBank/DDBJ databases">
        <title>Natrarchaeobius chitinivorans gen. nov., sp. nov., and Natrarchaeobius haloalkaliphilus sp. nov., alkaliphilic, chitin-utilizing haloarchaea from hypersaline alkaline lakes.</title>
        <authorList>
            <person name="Sorokin D.Y."/>
            <person name="Elcheninov A.G."/>
            <person name="Kostrikina N.A."/>
            <person name="Bale N.J."/>
            <person name="Sinninghe Damste J.S."/>
            <person name="Khijniak T.V."/>
            <person name="Kublanov I.V."/>
            <person name="Toshchakov S.V."/>
        </authorList>
    </citation>
    <scope>NUCLEOTIDE SEQUENCE [LARGE SCALE GENOMIC DNA]</scope>
    <source>
        <strain evidence="6 7">AArcht-Sl</strain>
    </source>
</reference>
<comment type="caution">
    <text evidence="6">The sequence shown here is derived from an EMBL/GenBank/DDBJ whole genome shotgun (WGS) entry which is preliminary data.</text>
</comment>
<dbReference type="InterPro" id="IPR043129">
    <property type="entry name" value="ATPase_NBD"/>
</dbReference>
<dbReference type="OrthoDB" id="26592at2157"/>
<dbReference type="GO" id="GO:0016773">
    <property type="term" value="F:phosphotransferase activity, alcohol group as acceptor"/>
    <property type="evidence" value="ECO:0007669"/>
    <property type="project" value="InterPro"/>
</dbReference>
<dbReference type="PANTHER" id="PTHR43095:SF5">
    <property type="entry name" value="XYLULOSE KINASE"/>
    <property type="match status" value="1"/>
</dbReference>
<evidence type="ECO:0000313" key="6">
    <source>
        <dbReference type="EMBL" id="RQG86726.1"/>
    </source>
</evidence>